<organism evidence="6 7">
    <name type="scientific">Roseibium limicola</name>
    <dbReference type="NCBI Taxonomy" id="2816037"/>
    <lineage>
        <taxon>Bacteria</taxon>
        <taxon>Pseudomonadati</taxon>
        <taxon>Pseudomonadota</taxon>
        <taxon>Alphaproteobacteria</taxon>
        <taxon>Hyphomicrobiales</taxon>
        <taxon>Stappiaceae</taxon>
        <taxon>Roseibium</taxon>
    </lineage>
</organism>
<protein>
    <recommendedName>
        <fullName evidence="3">Regulatory protein RecX</fullName>
    </recommendedName>
</protein>
<evidence type="ECO:0000313" key="6">
    <source>
        <dbReference type="EMBL" id="MBO0344455.1"/>
    </source>
</evidence>
<keyword evidence="7" id="KW-1185">Reference proteome</keyword>
<proteinExistence type="inferred from homology"/>
<evidence type="ECO:0000256" key="1">
    <source>
        <dbReference type="ARBA" id="ARBA00004496"/>
    </source>
</evidence>
<comment type="caution">
    <text evidence="6">The sequence shown here is derived from an EMBL/GenBank/DDBJ whole genome shotgun (WGS) entry which is preliminary data.</text>
</comment>
<dbReference type="EMBL" id="JAFLNF010000002">
    <property type="protein sequence ID" value="MBO0344455.1"/>
    <property type="molecule type" value="Genomic_DNA"/>
</dbReference>
<dbReference type="GO" id="GO:0005737">
    <property type="term" value="C:cytoplasm"/>
    <property type="evidence" value="ECO:0007669"/>
    <property type="project" value="UniProtKB-SubCell"/>
</dbReference>
<dbReference type="AlphaFoldDB" id="A0A939EKQ7"/>
<feature type="domain" description="RecX second three-helical" evidence="5">
    <location>
        <begin position="80"/>
        <end position="120"/>
    </location>
</feature>
<sequence>MTEKKPRDNQPRKPRIPTEERLVRQALHYLDRYASSTQNLRGVLERKVMRAAHAHERDPAEFAEMIDAVVAKCQRSGVVNDLTYAEIKLTSLRRKGQSERKIAAYLGAHGVDRDTIGKVLESDETDEIAAARTYARRRRLGPFRTSGNREEKRQRDLAALCRAGYPYGLARQVIDEELGDVADDDMGEAED</sequence>
<comment type="similarity">
    <text evidence="2">Belongs to the RecX family.</text>
</comment>
<dbReference type="InterPro" id="IPR053924">
    <property type="entry name" value="RecX_HTH_2nd"/>
</dbReference>
<name>A0A939EKQ7_9HYPH</name>
<evidence type="ECO:0000259" key="5">
    <source>
        <dbReference type="Pfam" id="PF02631"/>
    </source>
</evidence>
<keyword evidence="4" id="KW-0963">Cytoplasm</keyword>
<evidence type="ECO:0000313" key="7">
    <source>
        <dbReference type="Proteomes" id="UP000664779"/>
    </source>
</evidence>
<reference evidence="6" key="1">
    <citation type="submission" date="2021-03" db="EMBL/GenBank/DDBJ databases">
        <title>Roseibium sp. CAU 1637 isolated from Incheon.</title>
        <authorList>
            <person name="Kim W."/>
        </authorList>
    </citation>
    <scope>NUCLEOTIDE SEQUENCE</scope>
    <source>
        <strain evidence="6">CAU 1637</strain>
    </source>
</reference>
<accession>A0A939EKQ7</accession>
<dbReference type="RefSeq" id="WP_206938521.1">
    <property type="nucleotide sequence ID" value="NZ_JAFLNF010000002.1"/>
</dbReference>
<dbReference type="Proteomes" id="UP000664779">
    <property type="component" value="Unassembled WGS sequence"/>
</dbReference>
<evidence type="ECO:0000256" key="3">
    <source>
        <dbReference type="ARBA" id="ARBA00018111"/>
    </source>
</evidence>
<evidence type="ECO:0000256" key="2">
    <source>
        <dbReference type="ARBA" id="ARBA00009695"/>
    </source>
</evidence>
<comment type="subcellular location">
    <subcellularLocation>
        <location evidence="1">Cytoplasm</location>
    </subcellularLocation>
</comment>
<dbReference type="Pfam" id="PF02631">
    <property type="entry name" value="RecX_HTH2"/>
    <property type="match status" value="1"/>
</dbReference>
<gene>
    <name evidence="6" type="ORF">J0X15_04400</name>
</gene>
<evidence type="ECO:0000256" key="4">
    <source>
        <dbReference type="ARBA" id="ARBA00022490"/>
    </source>
</evidence>